<dbReference type="InterPro" id="IPR020859">
    <property type="entry name" value="ROC"/>
</dbReference>
<feature type="region of interest" description="Disordered" evidence="17">
    <location>
        <begin position="1"/>
        <end position="22"/>
    </location>
</feature>
<dbReference type="EC" id="2.7.11.1" evidence="2"/>
<dbReference type="PROSITE" id="PS51424">
    <property type="entry name" value="ROC"/>
    <property type="match status" value="1"/>
</dbReference>
<evidence type="ECO:0000313" key="19">
    <source>
        <dbReference type="Proteomes" id="UP000001554"/>
    </source>
</evidence>
<feature type="compositionally biased region" description="Acidic residues" evidence="17">
    <location>
        <begin position="2981"/>
        <end position="2998"/>
    </location>
</feature>
<feature type="region of interest" description="Disordered" evidence="17">
    <location>
        <begin position="3204"/>
        <end position="3291"/>
    </location>
</feature>
<dbReference type="Pfam" id="PF02820">
    <property type="entry name" value="MBT"/>
    <property type="match status" value="2"/>
</dbReference>
<evidence type="ECO:0000256" key="3">
    <source>
        <dbReference type="ARBA" id="ARBA00022527"/>
    </source>
</evidence>
<evidence type="ECO:0000256" key="4">
    <source>
        <dbReference type="ARBA" id="ARBA00022588"/>
    </source>
</evidence>
<dbReference type="SMART" id="SM00561">
    <property type="entry name" value="MBT"/>
    <property type="match status" value="2"/>
</dbReference>
<dbReference type="InterPro" id="IPR000157">
    <property type="entry name" value="TIR_dom"/>
</dbReference>
<evidence type="ECO:0000259" key="18">
    <source>
        <dbReference type="PROSITE" id="PS51424"/>
    </source>
</evidence>
<dbReference type="SMART" id="SM00369">
    <property type="entry name" value="LRR_TYP"/>
    <property type="match status" value="4"/>
</dbReference>
<feature type="repeat" description="MBT" evidence="16">
    <location>
        <begin position="1180"/>
        <end position="1286"/>
    </location>
</feature>
<dbReference type="Gene3D" id="3.30.310.200">
    <property type="match status" value="1"/>
</dbReference>
<keyword evidence="12" id="KW-0342">GTP-binding</keyword>
<dbReference type="Pfam" id="PF25497">
    <property type="entry name" value="COR-B"/>
    <property type="match status" value="1"/>
</dbReference>
<dbReference type="GeneID" id="118426249"/>
<dbReference type="InterPro" id="IPR036388">
    <property type="entry name" value="WH-like_DNA-bd_sf"/>
</dbReference>
<keyword evidence="19" id="KW-1185">Reference proteome</keyword>
<dbReference type="GO" id="GO:0045087">
    <property type="term" value="P:innate immune response"/>
    <property type="evidence" value="ECO:0007669"/>
    <property type="project" value="UniProtKB-KW"/>
</dbReference>
<evidence type="ECO:0000256" key="11">
    <source>
        <dbReference type="ARBA" id="ARBA00022859"/>
    </source>
</evidence>
<reference evidence="19" key="2">
    <citation type="journal article" date="2020" name="Nat. Ecol. Evol.">
        <title>Deeply conserved synteny resolves early events in vertebrate evolution.</title>
        <authorList>
            <person name="Simakov O."/>
            <person name="Marletaz F."/>
            <person name="Yue J.X."/>
            <person name="O'Connell B."/>
            <person name="Jenkins J."/>
            <person name="Brandt A."/>
            <person name="Calef R."/>
            <person name="Tung C.H."/>
            <person name="Huang T.K."/>
            <person name="Schmutz J."/>
            <person name="Satoh N."/>
            <person name="Yu J.K."/>
            <person name="Putnam N.H."/>
            <person name="Green R.E."/>
            <person name="Rokhsar D.S."/>
        </authorList>
    </citation>
    <scope>NUCLEOTIDE SEQUENCE [LARGE SCALE GENOMIC DNA]</scope>
    <source>
        <strain evidence="19">S238N-H82</strain>
    </source>
</reference>
<dbReference type="Gene3D" id="1.10.10.10">
    <property type="entry name" value="Winged helix-like DNA-binding domain superfamily/Winged helix DNA-binding domain"/>
    <property type="match status" value="1"/>
</dbReference>
<dbReference type="Pfam" id="PF13676">
    <property type="entry name" value="TIR_2"/>
    <property type="match status" value="2"/>
</dbReference>
<reference evidence="20" key="1">
    <citation type="journal article" date="2016" name="Genome Biol. Evol.">
        <title>Conserved non-coding elements in the most distant genera of cephalochordates: the Goldilocks principle.</title>
        <authorList>
            <person name="Yue J.X."/>
            <person name="Kozmikova I."/>
            <person name="Ono H."/>
            <person name="Nossa C.W."/>
            <person name="Kozmik Z."/>
            <person name="Putnam N.H."/>
            <person name="Yu J.K."/>
            <person name="Holland L.Z."/>
        </authorList>
    </citation>
    <scope>NUCLEOTIDE SEQUENCE</scope>
</reference>
<evidence type="ECO:0000256" key="17">
    <source>
        <dbReference type="SAM" id="MobiDB-lite"/>
    </source>
</evidence>
<evidence type="ECO:0000313" key="20">
    <source>
        <dbReference type="RefSeq" id="XP_035691415.1"/>
    </source>
</evidence>
<keyword evidence="13" id="KW-0395">Inflammatory response</keyword>
<keyword evidence="6" id="KW-0808">Transferase</keyword>
<comment type="catalytic activity">
    <reaction evidence="15">
        <text>L-seryl-[protein] + ATP = O-phospho-L-seryl-[protein] + ADP + H(+)</text>
        <dbReference type="Rhea" id="RHEA:17989"/>
        <dbReference type="Rhea" id="RHEA-COMP:9863"/>
        <dbReference type="Rhea" id="RHEA-COMP:11604"/>
        <dbReference type="ChEBI" id="CHEBI:15378"/>
        <dbReference type="ChEBI" id="CHEBI:29999"/>
        <dbReference type="ChEBI" id="CHEBI:30616"/>
        <dbReference type="ChEBI" id="CHEBI:83421"/>
        <dbReference type="ChEBI" id="CHEBI:456216"/>
        <dbReference type="EC" id="2.7.11.1"/>
    </reaction>
</comment>
<dbReference type="Gene3D" id="3.80.10.10">
    <property type="entry name" value="Ribonuclease Inhibitor"/>
    <property type="match status" value="3"/>
</dbReference>
<keyword evidence="11" id="KW-0391">Immunity</keyword>
<dbReference type="SMART" id="SM00364">
    <property type="entry name" value="LRR_BAC"/>
    <property type="match status" value="3"/>
</dbReference>
<keyword evidence="5" id="KW-0433">Leucine-rich repeat</keyword>
<evidence type="ECO:0000256" key="14">
    <source>
        <dbReference type="ARBA" id="ARBA00047899"/>
    </source>
</evidence>
<gene>
    <name evidence="20" type="primary">LOC118426249</name>
</gene>
<dbReference type="PANTHER" id="PTHR47508:SF1">
    <property type="entry name" value="NON-SPECIFIC SERINE_THREONINE PROTEIN KINASE"/>
    <property type="match status" value="1"/>
</dbReference>
<dbReference type="InterPro" id="IPR035897">
    <property type="entry name" value="Toll_tir_struct_dom_sf"/>
</dbReference>
<dbReference type="InterPro" id="IPR032675">
    <property type="entry name" value="LRR_dom_sf"/>
</dbReference>
<dbReference type="SUPFAM" id="SSF52047">
    <property type="entry name" value="RNI-like"/>
    <property type="match status" value="1"/>
</dbReference>
<dbReference type="GO" id="GO:0005524">
    <property type="term" value="F:ATP binding"/>
    <property type="evidence" value="ECO:0007669"/>
    <property type="project" value="UniProtKB-KW"/>
</dbReference>
<evidence type="ECO:0000256" key="13">
    <source>
        <dbReference type="ARBA" id="ARBA00023198"/>
    </source>
</evidence>
<dbReference type="GO" id="GO:0009966">
    <property type="term" value="P:regulation of signal transduction"/>
    <property type="evidence" value="ECO:0007669"/>
    <property type="project" value="UniProtKB-ARBA"/>
</dbReference>
<evidence type="ECO:0000256" key="16">
    <source>
        <dbReference type="PROSITE-ProRule" id="PRU00459"/>
    </source>
</evidence>
<feature type="compositionally biased region" description="Basic residues" evidence="17">
    <location>
        <begin position="1"/>
        <end position="17"/>
    </location>
</feature>
<dbReference type="InterPro" id="IPR032171">
    <property type="entry name" value="COR-A"/>
</dbReference>
<feature type="compositionally biased region" description="Polar residues" evidence="17">
    <location>
        <begin position="3233"/>
        <end position="3244"/>
    </location>
</feature>
<dbReference type="SMART" id="SM00367">
    <property type="entry name" value="LRR_CC"/>
    <property type="match status" value="2"/>
</dbReference>
<comment type="similarity">
    <text evidence="1">Belongs to the Toll-like receptor family.</text>
</comment>
<dbReference type="PANTHER" id="PTHR47508">
    <property type="entry name" value="SAM DOMAIN-CONTAINING PROTEIN-RELATED"/>
    <property type="match status" value="1"/>
</dbReference>
<dbReference type="InterPro" id="IPR001806">
    <property type="entry name" value="Small_GTPase"/>
</dbReference>
<evidence type="ECO:0000256" key="7">
    <source>
        <dbReference type="ARBA" id="ARBA00022737"/>
    </source>
</evidence>
<dbReference type="SUPFAM" id="SSF52200">
    <property type="entry name" value="Toll/Interleukin receptor TIR domain"/>
    <property type="match status" value="3"/>
</dbReference>
<evidence type="ECO:0000256" key="12">
    <source>
        <dbReference type="ARBA" id="ARBA00023134"/>
    </source>
</evidence>
<feature type="compositionally biased region" description="Low complexity" evidence="17">
    <location>
        <begin position="3207"/>
        <end position="3216"/>
    </location>
</feature>
<keyword evidence="7" id="KW-0677">Repeat</keyword>
<feature type="domain" description="Roc" evidence="18">
    <location>
        <begin position="2115"/>
        <end position="2287"/>
    </location>
</feature>
<dbReference type="SUPFAM" id="SSF52058">
    <property type="entry name" value="L domain-like"/>
    <property type="match status" value="1"/>
</dbReference>
<dbReference type="InterPro" id="IPR003591">
    <property type="entry name" value="Leu-rich_rpt_typical-subtyp"/>
</dbReference>
<comment type="catalytic activity">
    <reaction evidence="14">
        <text>L-threonyl-[protein] + ATP = O-phospho-L-threonyl-[protein] + ADP + H(+)</text>
        <dbReference type="Rhea" id="RHEA:46608"/>
        <dbReference type="Rhea" id="RHEA-COMP:11060"/>
        <dbReference type="Rhea" id="RHEA-COMP:11605"/>
        <dbReference type="ChEBI" id="CHEBI:15378"/>
        <dbReference type="ChEBI" id="CHEBI:30013"/>
        <dbReference type="ChEBI" id="CHEBI:30616"/>
        <dbReference type="ChEBI" id="CHEBI:61977"/>
        <dbReference type="ChEBI" id="CHEBI:456216"/>
        <dbReference type="EC" id="2.7.11.1"/>
    </reaction>
</comment>
<feature type="region of interest" description="Disordered" evidence="17">
    <location>
        <begin position="2977"/>
        <end position="3029"/>
    </location>
</feature>
<dbReference type="OrthoDB" id="10252328at2759"/>
<dbReference type="Gene3D" id="2.30.30.140">
    <property type="match status" value="2"/>
</dbReference>
<evidence type="ECO:0000256" key="5">
    <source>
        <dbReference type="ARBA" id="ARBA00022614"/>
    </source>
</evidence>
<dbReference type="SUPFAM" id="SSF63748">
    <property type="entry name" value="Tudor/PWWP/MBT"/>
    <property type="match status" value="2"/>
</dbReference>
<dbReference type="GO" id="GO:0003924">
    <property type="term" value="F:GTPase activity"/>
    <property type="evidence" value="ECO:0007669"/>
    <property type="project" value="InterPro"/>
</dbReference>
<feature type="compositionally biased region" description="Basic and acidic residues" evidence="17">
    <location>
        <begin position="3245"/>
        <end position="3272"/>
    </location>
</feature>
<feature type="repeat" description="MBT" evidence="16">
    <location>
        <begin position="1394"/>
        <end position="1506"/>
    </location>
</feature>
<dbReference type="SUPFAM" id="SSF52540">
    <property type="entry name" value="P-loop containing nucleoside triphosphate hydrolases"/>
    <property type="match status" value="1"/>
</dbReference>
<name>A0A9J7N674_BRAFL</name>
<dbReference type="InterPro" id="IPR001611">
    <property type="entry name" value="Leu-rich_rpt"/>
</dbReference>
<dbReference type="InterPro" id="IPR006553">
    <property type="entry name" value="Leu-rich_rpt_Cys-con_subtyp"/>
</dbReference>
<dbReference type="PROSITE" id="PS00018">
    <property type="entry name" value="EF_HAND_1"/>
    <property type="match status" value="1"/>
</dbReference>
<reference evidence="20" key="3">
    <citation type="submission" date="2025-08" db="UniProtKB">
        <authorList>
            <consortium name="RefSeq"/>
        </authorList>
    </citation>
    <scope>IDENTIFICATION</scope>
</reference>
<sequence length="3291" mass="366151">MSKLKGKKKKGPSSKKKGLTEDDFLFAQEATQALTANIDEFDEVQQTSTLQTLQNVDNFDEIQQAPSLRPPLRAAPQSQTVSSMSLATKRVSSMTLAPQKRQIPAPPSLQDFNNTSIGLIRPQSAVSEPDPVDMSWEQLFTGLDVKTYYPLESFKAKIQYVDACLGHVDFGGIDQLTDSTFRVLYSALSQFSGKLHTIDCEGCTHLTDAGVYWLARCGQVGGLEEVKLRGCRQLTEASILHLLKHSPGLGVLDMSFTSVSSLSVFVEKEYTPRGFLKVDFTGCPLVTPPASQAKGLESFQDILSFFQDRGNENLVYKAPQYRVVIVGDYTPAAAQLLVSLLPKVSKLSNPPLPGQIEVYQDCVLQHGGKKRTLEIVYCSPEELNSALFVNEGTMFVVISNGRSTCTRGADIIKGIWAKVPKAPCLLAQLSGEEESSTFDMTSAVELARGAVHTMEGSIAGMDFNSQCNFGQSCQQMIDLRQAIKVISVDESQGAEKLLVEIQEMMDTADKLWPQFKSQSPEFHEFLKHLKAVALKQKILPLETLVKELPKKWLGDGILAYGKALEVLHNMGQVFYLPMLKDQPVILDVKWFVQTVKEVSTSKLLVPIGHNLDGFAPDVNVIPESALSTLSNVTGNNLSLATRVLTDLGICICPYNLPGVSADGALVPYANIPASPVVALDQFWPVKASPDDLEMTQHYHILPAPPPGLMASLLSEFSQLGGLSLVWRDGVIFQRGAVEVLVQIDKKDVHVGIPIVEAEKLDLQKSKAVKTEEAVQKSVVISFATKDLRRVQNIATELTSKGYVVTMDGNNSVTDTVNMAAVVLMCITNDYKDTGRCKRVAQLAAELGVPLIPIKLQTDVVLDDWLQLVSNKVLINMTPTQDWGWAVETLTGELGSLGKKVANPRSNFVQPKKLKDTQTLGGPYLTVAARTQKPQPGTDVGWVQQIFHSCLTVVEYVLRTQGLSAVVTIPCPQCVATEKKTVHEFQRDMLKSTKVVECPNCGLQQSADILNGDSEAVFLSNHMWPSKALPEGSQKFLGVIEGNKDLCVPCGVTREVASKHGQIQSMITPTFGHECQLYPTRRPDQQLKEEDKQGSLFHPSHKMEVISAQLLDPEGFRDFEVFPTDGADNLNLTFGVRSAKGKISMTVKGTEVSIAMPDSPNGTTYQTDSPAAIYGVKVENADQFDPSEEENLAIEPDEPIQQVPVQMFNNKWQATMRLESKDKQNPTMICVSTVMKVEPPSAEHKKTRVHIHFDGWTDMFDYWADVDDPALHPLGYCKANRITLQKPHGYSRQFDWEQYLKEENVEPVPYALFDETQKENSEPFLYDPDEGLVIFSSEEEQQQALAGFVKSGSQLLTRKCKVILTRNGQTLSSAVTEGEIRVFLSYSALSQGSSGSWLDKDQRLVLASHTMHSGGSAVSVQHLFSSAPLQIGMRMEADDPLGSGEAKNHLVCVANIKDMVTEADGRQKIEVHFDGWTNKYNYWCYTDDPKIHPIGYCAFKGINLQKPKGYSGTFEWDSYLDKIEKESVPYRKFNSEQTKGCPPYGMSTKAKKGSKASGTSTKVIACMDYGKLVPQTSDVCKFVEAYQSKILSPRLLPENPTFAVLLPEQLDLQQLLYPSRRAVQGGQGQTLHVLCPGELQYQNIHLVGTANAVTLGQQSDKVQGMLSKLLLFCHSLITCRKVFLPPDLTALVKEEVTEDLVIRALARLLSMYASASLLASYLQGYDLNQVTTSMDKWLPQEMSAIKDTVLAGKAVNGTNGQWLCPGHQAAWHINDSSLQAFPLQEFASYASTISTLTFEANGIQSLPDNFFTSFLSIRQANLSSNQLQGLPLGIGSCQNLESLSVNHNSITNLPTDFHNCGSSLLVLKISGNPMDSLPTPLANFGQLEELQAASMQLRQLPDDIKGLKKLKILNVSSNPLNELPASFCELKKLTHLDISGVPWIEQEQGKATLLSYEAFLNFTKKHGIFSSVSEKELREVFTSCDNDKNGLLDEGEVPKLNAQLFIMFPRFGAESTTDDDLGGMPEQIFALDSLEELHMRYQALRRVPAEVKRLENLKQLSLQHNPKLETLAAELGGLQLKGLQISNCPTLRTPPREIVSRGFSAVMAYLARLLSGSVECKRTKLMFVGLGGAGKTSLMRALMSGNYVTPATVGEAITDGIDIKTWEIKQGASKLSFSVWDFAGQTVYYNTHQFFLSNRAVYMLIWNTRLGHEHAGLDFWLSSIECHAPKAPIFVIGTHADQVTKSELPMEELSRRYSQIKGYFCVSSHTGQGVKELHDKLISVTLDEPYMGERIPQVWLSFEQAVIKDRKKQSVLPWEVVAKHASGAGIFDRSELNQAVQFLHDLGTLQHFDNEYLKDRVVINPQWIVDVMACVVSVHTTAIKEGRFEHRDVSLVWQDYPSDLHNWLLRLTEEFDLTFPLPDQPVNVVPCLLPDKEPQYNWPEVEPPCHETKMLYRFDYLPAGLFNRAQVRLCQYSDSSAVWKRGSLLRKNKHLALIQQTRGSELLVRVQGPRPENILFLVHEVFEALIAESFHGVQYDFLIPCPDCIKVGSLDPYMFAASLVRKAVELKAPFLQCGTYFHIVSITELQAIMPPTSGTDFHMHLENAVRDLQNLHITLSTDVFITFCQDNVPADYDDRRAVHPARIRDDIQAAGYTCWYQEDQNDLDVQDLAVAMKDAQVTVVMMSDEYERSDSCRAIIHYVRSTLRKPVILIVVGKSWNWQKTDTGLLLAHMLYINMQDPKLYKDKIAEVLSQLEMKTTKKQTQQFPPCFISYCWANSEDACKMGQVTRHPGAVGRVDPRQLKSHLEQKDVKCWMDIERVGKAGLFEDIAEGLRHAKMVVACVSDEYVRSKNCQMEFRFAAVTLRLPIVLAVVGTGYQWESSECGMLSLGFNKINFQHGGEVEMDKLVEYVQEKCKTDEEATNDNTAEEDKSRNSASFQELYELAQRKFLRQVAHYEELLDLPPYPRLVVVDFHQHQDEEKEEPEEGKDKDAEDEMKEEEKVSEKSDDTKEVSRSRPTSAMERPRTAGIRTMSKDMTPVTPMFCFRVLCEHEQGWHLCSTAGVPVPGSQAELQSKLKSWSPYLARLYAILKHGPVQLDVLTEEEKGDQFLQFLEEHVGSSLDFNLPFGELIKAAIAADTEGTAGGLARCHLPNGKTVWLCEQHRHNGRLTILDSEVAAPAAGGGEQSQVDADMLEQLQNLNINDVPTPQKQPQKQPQKDQAQKDQPPKQKTSAANGTGVNQEPTKQKSVEEGPKAAAEAPKRPKTAKEKFRSAVNAVSGANNQSKACSLM</sequence>
<dbReference type="Gene3D" id="3.40.50.300">
    <property type="entry name" value="P-loop containing nucleotide triphosphate hydrolases"/>
    <property type="match status" value="1"/>
</dbReference>
<keyword evidence="9" id="KW-0418">Kinase</keyword>
<dbReference type="InterPro" id="IPR027417">
    <property type="entry name" value="P-loop_NTPase"/>
</dbReference>
<evidence type="ECO:0000256" key="8">
    <source>
        <dbReference type="ARBA" id="ARBA00022741"/>
    </source>
</evidence>
<feature type="compositionally biased region" description="Polar residues" evidence="17">
    <location>
        <begin position="3279"/>
        <end position="3291"/>
    </location>
</feature>
<dbReference type="InterPro" id="IPR004092">
    <property type="entry name" value="Mbt"/>
</dbReference>
<keyword evidence="8" id="KW-0547">Nucleotide-binding</keyword>
<dbReference type="GO" id="GO:0006355">
    <property type="term" value="P:regulation of DNA-templated transcription"/>
    <property type="evidence" value="ECO:0007669"/>
    <property type="project" value="InterPro"/>
</dbReference>
<organism evidence="19 20">
    <name type="scientific">Branchiostoma floridae</name>
    <name type="common">Florida lancelet</name>
    <name type="synonym">Amphioxus</name>
    <dbReference type="NCBI Taxonomy" id="7739"/>
    <lineage>
        <taxon>Eukaryota</taxon>
        <taxon>Metazoa</taxon>
        <taxon>Chordata</taxon>
        <taxon>Cephalochordata</taxon>
        <taxon>Leptocardii</taxon>
        <taxon>Amphioxiformes</taxon>
        <taxon>Branchiostomatidae</taxon>
        <taxon>Branchiostoma</taxon>
    </lineage>
</organism>
<evidence type="ECO:0000256" key="2">
    <source>
        <dbReference type="ARBA" id="ARBA00012513"/>
    </source>
</evidence>
<dbReference type="Gene3D" id="3.40.50.10140">
    <property type="entry name" value="Toll/interleukin-1 receptor homology (TIR) domain"/>
    <property type="match status" value="1"/>
</dbReference>
<dbReference type="GO" id="GO:0005634">
    <property type="term" value="C:nucleus"/>
    <property type="evidence" value="ECO:0007669"/>
    <property type="project" value="InterPro"/>
</dbReference>
<evidence type="ECO:0000256" key="1">
    <source>
        <dbReference type="ARBA" id="ARBA00009634"/>
    </source>
</evidence>
<dbReference type="SMART" id="SM00174">
    <property type="entry name" value="RHO"/>
    <property type="match status" value="1"/>
</dbReference>
<dbReference type="Gene3D" id="3.30.70.1390">
    <property type="entry name" value="ROC domain from the Parkinson's disease-associated leucine-rich repeat kinase 2"/>
    <property type="match status" value="1"/>
</dbReference>
<dbReference type="GO" id="GO:0005525">
    <property type="term" value="F:GTP binding"/>
    <property type="evidence" value="ECO:0007669"/>
    <property type="project" value="InterPro"/>
</dbReference>
<accession>A0A9J7N674</accession>
<dbReference type="GO" id="GO:0007165">
    <property type="term" value="P:signal transduction"/>
    <property type="evidence" value="ECO:0007669"/>
    <property type="project" value="InterPro"/>
</dbReference>
<proteinExistence type="inferred from homology"/>
<dbReference type="CDD" id="cd20102">
    <property type="entry name" value="MBT_L3MBTL1-like_rpt2"/>
    <property type="match status" value="1"/>
</dbReference>
<dbReference type="InterPro" id="IPR018247">
    <property type="entry name" value="EF_Hand_1_Ca_BS"/>
</dbReference>
<dbReference type="GO" id="GO:0004674">
    <property type="term" value="F:protein serine/threonine kinase activity"/>
    <property type="evidence" value="ECO:0007669"/>
    <property type="project" value="UniProtKB-KW"/>
</dbReference>
<dbReference type="Pfam" id="PF08477">
    <property type="entry name" value="Roc"/>
    <property type="match status" value="1"/>
</dbReference>
<dbReference type="SMART" id="SM00175">
    <property type="entry name" value="RAB"/>
    <property type="match status" value="1"/>
</dbReference>
<keyword evidence="10" id="KW-0067">ATP-binding</keyword>
<evidence type="ECO:0000256" key="15">
    <source>
        <dbReference type="ARBA" id="ARBA00048679"/>
    </source>
</evidence>
<feature type="compositionally biased region" description="Basic and acidic residues" evidence="17">
    <location>
        <begin position="2999"/>
        <end position="3015"/>
    </location>
</feature>
<dbReference type="Pfam" id="PF16095">
    <property type="entry name" value="COR-A"/>
    <property type="match status" value="1"/>
</dbReference>
<dbReference type="RefSeq" id="XP_035691415.1">
    <property type="nucleotide sequence ID" value="XM_035835522.1"/>
</dbReference>
<evidence type="ECO:0000256" key="6">
    <source>
        <dbReference type="ARBA" id="ARBA00022679"/>
    </source>
</evidence>
<dbReference type="PROSITE" id="PS51079">
    <property type="entry name" value="MBT"/>
    <property type="match status" value="2"/>
</dbReference>
<keyword evidence="3" id="KW-0723">Serine/threonine-protein kinase</keyword>
<protein>
    <recommendedName>
        <fullName evidence="2">non-specific serine/threonine protein kinase</fullName>
        <ecNumber evidence="2">2.7.11.1</ecNumber>
    </recommendedName>
</protein>
<evidence type="ECO:0000256" key="10">
    <source>
        <dbReference type="ARBA" id="ARBA00022840"/>
    </source>
</evidence>
<dbReference type="Proteomes" id="UP000001554">
    <property type="component" value="Chromosome 11"/>
</dbReference>
<keyword evidence="4" id="KW-0399">Innate immunity</keyword>
<dbReference type="PROSITE" id="PS51450">
    <property type="entry name" value="LRR"/>
    <property type="match status" value="1"/>
</dbReference>
<dbReference type="KEGG" id="bfo:118426249"/>
<feature type="compositionally biased region" description="Basic and acidic residues" evidence="17">
    <location>
        <begin position="3217"/>
        <end position="3228"/>
    </location>
</feature>
<evidence type="ECO:0000256" key="9">
    <source>
        <dbReference type="ARBA" id="ARBA00022777"/>
    </source>
</evidence>
<dbReference type="InterPro" id="IPR057263">
    <property type="entry name" value="COR-B"/>
</dbReference>